<feature type="transmembrane region" description="Helical" evidence="1">
    <location>
        <begin position="427"/>
        <end position="450"/>
    </location>
</feature>
<organism evidence="2">
    <name type="scientific">Fagus sylvatica</name>
    <name type="common">Beechnut</name>
    <dbReference type="NCBI Taxonomy" id="28930"/>
    <lineage>
        <taxon>Eukaryota</taxon>
        <taxon>Viridiplantae</taxon>
        <taxon>Streptophyta</taxon>
        <taxon>Embryophyta</taxon>
        <taxon>Tracheophyta</taxon>
        <taxon>Spermatophyta</taxon>
        <taxon>Magnoliopsida</taxon>
        <taxon>eudicotyledons</taxon>
        <taxon>Gunneridae</taxon>
        <taxon>Pentapetalae</taxon>
        <taxon>rosids</taxon>
        <taxon>fabids</taxon>
        <taxon>Fagales</taxon>
        <taxon>Fagaceae</taxon>
        <taxon>Fagus</taxon>
    </lineage>
</organism>
<dbReference type="EMBL" id="OIVN01004724">
    <property type="protein sequence ID" value="SPD18931.1"/>
    <property type="molecule type" value="Genomic_DNA"/>
</dbReference>
<evidence type="ECO:0000256" key="1">
    <source>
        <dbReference type="SAM" id="Phobius"/>
    </source>
</evidence>
<dbReference type="PANTHER" id="PTHR31414">
    <property type="entry name" value="TRANSMEMBRANE PROTEIN DDB_G0292058"/>
    <property type="match status" value="1"/>
</dbReference>
<feature type="transmembrane region" description="Helical" evidence="1">
    <location>
        <begin position="132"/>
        <end position="156"/>
    </location>
</feature>
<feature type="transmembrane region" description="Helical" evidence="1">
    <location>
        <begin position="94"/>
        <end position="120"/>
    </location>
</feature>
<dbReference type="InterPro" id="IPR040283">
    <property type="entry name" value="DDB_G0292058-like"/>
</dbReference>
<name>A0A2N9I541_FAGSY</name>
<proteinExistence type="predicted"/>
<dbReference type="GO" id="GO:0009506">
    <property type="term" value="C:plasmodesma"/>
    <property type="evidence" value="ECO:0007669"/>
    <property type="project" value="TreeGrafter"/>
</dbReference>
<reference evidence="2" key="1">
    <citation type="submission" date="2018-02" db="EMBL/GenBank/DDBJ databases">
        <authorList>
            <person name="Cohen D.B."/>
            <person name="Kent A.D."/>
        </authorList>
    </citation>
    <scope>NUCLEOTIDE SEQUENCE</scope>
</reference>
<keyword evidence="1" id="KW-0812">Transmembrane</keyword>
<gene>
    <name evidence="2" type="ORF">FSB_LOCUS46813</name>
</gene>
<evidence type="ECO:0000313" key="2">
    <source>
        <dbReference type="EMBL" id="SPD18931.1"/>
    </source>
</evidence>
<sequence length="478" mass="53031">MELLTFNTYIPNMFKKMLSFVVGTIEDRDYGLDSYEIQRSLLEKPADVEAVQDATQILAADKTRRMDPFDGHKYYEGGWNLTDPHYVYSVAYTALPLMVTAVIWFLVFGLLLLIVCCCCICRKRGHGGYSQLVYSVCVILIILFTIAAITGSAILFSVKGKFQSKLEDMTEYTSSEVHSITGTLENVLDNLAEAKTVSVNKVSLPPNLQKSIDDVRKTTNVTALIPVIHTGAASKALHLLLHTIVMADTCVAMDDWLQNPTPHTALSQILPCVDNATAYGSLSTTKDVSFQMSSIVNKFITNVANQNVTVRTRHNSFNQSGPLVPALCNPYYPDMTNRKCITGEVEFSNAATEWGKYVCEVSQSGNCINKGRLTPTYYTQITSAACISYRAHNETSTLAKLTDCNNVQETLSKISKENCPGLRQQSYWIFIALALISGAFMLSSFFWPIAAREWSNRGSKYKYRAPPAYPGAMGMRAL</sequence>
<dbReference type="PANTHER" id="PTHR31414:SF15">
    <property type="entry name" value="PLASMA MEMBRANE FUSION PROTEIN"/>
    <property type="match status" value="1"/>
</dbReference>
<protein>
    <submittedName>
        <fullName evidence="2">Uncharacterized protein</fullName>
    </submittedName>
</protein>
<keyword evidence="1" id="KW-1133">Transmembrane helix</keyword>
<accession>A0A2N9I541</accession>
<dbReference type="AlphaFoldDB" id="A0A2N9I541"/>
<dbReference type="GO" id="GO:0005886">
    <property type="term" value="C:plasma membrane"/>
    <property type="evidence" value="ECO:0007669"/>
    <property type="project" value="TreeGrafter"/>
</dbReference>
<keyword evidence="1" id="KW-0472">Membrane</keyword>